<sequence>MAIKSEARHVTDARISLNERATKDDTLNSLVADRTITAERKAQIMAEYDAKKKAEADAISPHGNSVAT</sequence>
<name>A0A0C3BX57_HEBCY</name>
<keyword evidence="2" id="KW-1185">Reference proteome</keyword>
<dbReference type="EMBL" id="KN831809">
    <property type="protein sequence ID" value="KIM36051.1"/>
    <property type="molecule type" value="Genomic_DNA"/>
</dbReference>
<organism evidence="1 2">
    <name type="scientific">Hebeloma cylindrosporum</name>
    <dbReference type="NCBI Taxonomy" id="76867"/>
    <lineage>
        <taxon>Eukaryota</taxon>
        <taxon>Fungi</taxon>
        <taxon>Dikarya</taxon>
        <taxon>Basidiomycota</taxon>
        <taxon>Agaricomycotina</taxon>
        <taxon>Agaricomycetes</taxon>
        <taxon>Agaricomycetidae</taxon>
        <taxon>Agaricales</taxon>
        <taxon>Agaricineae</taxon>
        <taxon>Hymenogastraceae</taxon>
        <taxon>Hebeloma</taxon>
    </lineage>
</organism>
<proteinExistence type="predicted"/>
<dbReference type="Proteomes" id="UP000053424">
    <property type="component" value="Unassembled WGS sequence"/>
</dbReference>
<dbReference type="AlphaFoldDB" id="A0A0C3BX57"/>
<dbReference type="OrthoDB" id="3516995at2759"/>
<reference evidence="1 2" key="1">
    <citation type="submission" date="2014-04" db="EMBL/GenBank/DDBJ databases">
        <authorList>
            <consortium name="DOE Joint Genome Institute"/>
            <person name="Kuo A."/>
            <person name="Gay G."/>
            <person name="Dore J."/>
            <person name="Kohler A."/>
            <person name="Nagy L.G."/>
            <person name="Floudas D."/>
            <person name="Copeland A."/>
            <person name="Barry K.W."/>
            <person name="Cichocki N."/>
            <person name="Veneault-Fourrey C."/>
            <person name="LaButti K."/>
            <person name="Lindquist E.A."/>
            <person name="Lipzen A."/>
            <person name="Lundell T."/>
            <person name="Morin E."/>
            <person name="Murat C."/>
            <person name="Sun H."/>
            <person name="Tunlid A."/>
            <person name="Henrissat B."/>
            <person name="Grigoriev I.V."/>
            <person name="Hibbett D.S."/>
            <person name="Martin F."/>
            <person name="Nordberg H.P."/>
            <person name="Cantor M.N."/>
            <person name="Hua S.X."/>
        </authorList>
    </citation>
    <scope>NUCLEOTIDE SEQUENCE [LARGE SCALE GENOMIC DNA]</scope>
    <source>
        <strain evidence="2">h7</strain>
    </source>
</reference>
<accession>A0A0C3BX57</accession>
<reference evidence="2" key="2">
    <citation type="submission" date="2015-01" db="EMBL/GenBank/DDBJ databases">
        <title>Evolutionary Origins and Diversification of the Mycorrhizal Mutualists.</title>
        <authorList>
            <consortium name="DOE Joint Genome Institute"/>
            <consortium name="Mycorrhizal Genomics Consortium"/>
            <person name="Kohler A."/>
            <person name="Kuo A."/>
            <person name="Nagy L.G."/>
            <person name="Floudas D."/>
            <person name="Copeland A."/>
            <person name="Barry K.W."/>
            <person name="Cichocki N."/>
            <person name="Veneault-Fourrey C."/>
            <person name="LaButti K."/>
            <person name="Lindquist E.A."/>
            <person name="Lipzen A."/>
            <person name="Lundell T."/>
            <person name="Morin E."/>
            <person name="Murat C."/>
            <person name="Riley R."/>
            <person name="Ohm R."/>
            <person name="Sun H."/>
            <person name="Tunlid A."/>
            <person name="Henrissat B."/>
            <person name="Grigoriev I.V."/>
            <person name="Hibbett D.S."/>
            <person name="Martin F."/>
        </authorList>
    </citation>
    <scope>NUCLEOTIDE SEQUENCE [LARGE SCALE GENOMIC DNA]</scope>
    <source>
        <strain evidence="2">h7</strain>
    </source>
</reference>
<protein>
    <submittedName>
        <fullName evidence="1">Uncharacterized protein</fullName>
    </submittedName>
</protein>
<evidence type="ECO:0000313" key="2">
    <source>
        <dbReference type="Proteomes" id="UP000053424"/>
    </source>
</evidence>
<gene>
    <name evidence="1" type="ORF">M413DRAFT_449380</name>
</gene>
<dbReference type="HOGENOM" id="CLU_2794230_0_0_1"/>
<evidence type="ECO:0000313" key="1">
    <source>
        <dbReference type="EMBL" id="KIM36051.1"/>
    </source>
</evidence>